<evidence type="ECO:0000256" key="2">
    <source>
        <dbReference type="ARBA" id="ARBA00022630"/>
    </source>
</evidence>
<comment type="caution">
    <text evidence="6">The sequence shown here is derived from an EMBL/GenBank/DDBJ whole genome shotgun (WGS) entry which is preliminary data.</text>
</comment>
<dbReference type="InterPro" id="IPR012951">
    <property type="entry name" value="BBE"/>
</dbReference>
<dbReference type="EMBL" id="NBII01000003">
    <property type="protein sequence ID" value="PAV20387.1"/>
    <property type="molecule type" value="Genomic_DNA"/>
</dbReference>
<keyword evidence="2" id="KW-0285">Flavoprotein</keyword>
<name>A0A286UL97_9AGAM</name>
<dbReference type="OrthoDB" id="2151789at2759"/>
<evidence type="ECO:0000256" key="3">
    <source>
        <dbReference type="ARBA" id="ARBA00022827"/>
    </source>
</evidence>
<dbReference type="InterPro" id="IPR016166">
    <property type="entry name" value="FAD-bd_PCMH"/>
</dbReference>
<protein>
    <submittedName>
        <fullName evidence="6">FAD-binding domain-containing</fullName>
    </submittedName>
</protein>
<gene>
    <name evidence="6" type="ORF">PNOK_0301400</name>
</gene>
<organism evidence="6 7">
    <name type="scientific">Pyrrhoderma noxium</name>
    <dbReference type="NCBI Taxonomy" id="2282107"/>
    <lineage>
        <taxon>Eukaryota</taxon>
        <taxon>Fungi</taxon>
        <taxon>Dikarya</taxon>
        <taxon>Basidiomycota</taxon>
        <taxon>Agaricomycotina</taxon>
        <taxon>Agaricomycetes</taxon>
        <taxon>Hymenochaetales</taxon>
        <taxon>Hymenochaetaceae</taxon>
        <taxon>Pyrrhoderma</taxon>
    </lineage>
</organism>
<dbReference type="PANTHER" id="PTHR42973:SF13">
    <property type="entry name" value="FAD-BINDING PCMH-TYPE DOMAIN-CONTAINING PROTEIN"/>
    <property type="match status" value="1"/>
</dbReference>
<dbReference type="GO" id="GO:0016491">
    <property type="term" value="F:oxidoreductase activity"/>
    <property type="evidence" value="ECO:0007669"/>
    <property type="project" value="UniProtKB-KW"/>
</dbReference>
<keyword evidence="3" id="KW-0274">FAD</keyword>
<evidence type="ECO:0000313" key="7">
    <source>
        <dbReference type="Proteomes" id="UP000217199"/>
    </source>
</evidence>
<dbReference type="AlphaFoldDB" id="A0A286UL97"/>
<dbReference type="Proteomes" id="UP000217199">
    <property type="component" value="Unassembled WGS sequence"/>
</dbReference>
<dbReference type="Pfam" id="PF08031">
    <property type="entry name" value="BBE"/>
    <property type="match status" value="1"/>
</dbReference>
<evidence type="ECO:0000313" key="6">
    <source>
        <dbReference type="EMBL" id="PAV20387.1"/>
    </source>
</evidence>
<dbReference type="InterPro" id="IPR050416">
    <property type="entry name" value="FAD-linked_Oxidoreductase"/>
</dbReference>
<proteinExistence type="inferred from homology"/>
<evidence type="ECO:0000256" key="4">
    <source>
        <dbReference type="ARBA" id="ARBA00023002"/>
    </source>
</evidence>
<reference evidence="6 7" key="1">
    <citation type="journal article" date="2017" name="Mol. Ecol.">
        <title>Comparative and population genomic landscape of Phellinus noxius: A hypervariable fungus causing root rot in trees.</title>
        <authorList>
            <person name="Chung C.L."/>
            <person name="Lee T.J."/>
            <person name="Akiba M."/>
            <person name="Lee H.H."/>
            <person name="Kuo T.H."/>
            <person name="Liu D."/>
            <person name="Ke H.M."/>
            <person name="Yokoi T."/>
            <person name="Roa M.B."/>
            <person name="Lu M.J."/>
            <person name="Chang Y.Y."/>
            <person name="Ann P.J."/>
            <person name="Tsai J.N."/>
            <person name="Chen C.Y."/>
            <person name="Tzean S.S."/>
            <person name="Ota Y."/>
            <person name="Hattori T."/>
            <person name="Sahashi N."/>
            <person name="Liou R.F."/>
            <person name="Kikuchi T."/>
            <person name="Tsai I.J."/>
        </authorList>
    </citation>
    <scope>NUCLEOTIDE SEQUENCE [LARGE SCALE GENOMIC DNA]</scope>
    <source>
        <strain evidence="6 7">FFPRI411160</strain>
    </source>
</reference>
<dbReference type="STRING" id="2282107.A0A286UL97"/>
<dbReference type="InParanoid" id="A0A286UL97"/>
<dbReference type="GO" id="GO:0071949">
    <property type="term" value="F:FAD binding"/>
    <property type="evidence" value="ECO:0007669"/>
    <property type="project" value="InterPro"/>
</dbReference>
<dbReference type="InterPro" id="IPR036318">
    <property type="entry name" value="FAD-bd_PCMH-like_sf"/>
</dbReference>
<feature type="domain" description="FAD-binding PCMH-type" evidence="5">
    <location>
        <begin position="66"/>
        <end position="238"/>
    </location>
</feature>
<keyword evidence="7" id="KW-1185">Reference proteome</keyword>
<keyword evidence="4" id="KW-0560">Oxidoreductase</keyword>
<dbReference type="PROSITE" id="PS51387">
    <property type="entry name" value="FAD_PCMH"/>
    <property type="match status" value="1"/>
</dbReference>
<dbReference type="Pfam" id="PF01565">
    <property type="entry name" value="FAD_binding_4"/>
    <property type="match status" value="1"/>
</dbReference>
<evidence type="ECO:0000256" key="1">
    <source>
        <dbReference type="ARBA" id="ARBA00005466"/>
    </source>
</evidence>
<dbReference type="SUPFAM" id="SSF56176">
    <property type="entry name" value="FAD-binding/transporter-associated domain-like"/>
    <property type="match status" value="1"/>
</dbReference>
<accession>A0A286UL97</accession>
<sequence>MVPKYALQILSIIGYATSLQAYLLKTRDSSAAQKACALIKSQFPQLVSFIGEDQFESDIEHWAASSEQTSTCSVEPTNSDEVSGILKLVGQSDIRAPFAVKSGGHAFAQNFSSTPGVQISLSKFTNVTFDAQQNTVTIGVALTWDQVYEKLEPYNVTVAGGRIVGVGVGGLSLGGGYSWRSDQYGLTIDNIISHDLVLPNGEQVKVTNESNPDLFFALKGGMNNFGVVTEITLNALPQGQVYAGTVSYPSDVLDQVTEAFDNFNRQNTDPRIQIMLAYGVTDGQLSTTAYLSLNSPESSDIFDSFLSIPSIQSDVKVRDFTDFMSLIGTLNPDFSSFGYAGHAVPMAKYSKTFADSVAELLISTESKLKTQYPSLDLIVGCFLEPFINANAHSLGGAYPHPPDHPLTPISPSITYYVDPNLTLEEKNSLYSELLIEARNLSTAIQTQAVSEGLSQWDDILYLNYAAPDTPLELLYGENLPRLRDLAAQFDPEKVMTLTGGFLFQS</sequence>
<dbReference type="Gene3D" id="3.30.465.10">
    <property type="match status" value="1"/>
</dbReference>
<evidence type="ECO:0000259" key="5">
    <source>
        <dbReference type="PROSITE" id="PS51387"/>
    </source>
</evidence>
<dbReference type="PANTHER" id="PTHR42973">
    <property type="entry name" value="BINDING OXIDOREDUCTASE, PUTATIVE (AFU_ORTHOLOGUE AFUA_1G17690)-RELATED"/>
    <property type="match status" value="1"/>
</dbReference>
<dbReference type="InterPro" id="IPR016169">
    <property type="entry name" value="FAD-bd_PCMH_sub2"/>
</dbReference>
<comment type="similarity">
    <text evidence="1">Belongs to the oxygen-dependent FAD-linked oxidoreductase family.</text>
</comment>
<dbReference type="InterPro" id="IPR006094">
    <property type="entry name" value="Oxid_FAD_bind_N"/>
</dbReference>